<dbReference type="Proteomes" id="UP000287171">
    <property type="component" value="Unassembled WGS sequence"/>
</dbReference>
<dbReference type="Pfam" id="PF00534">
    <property type="entry name" value="Glycos_transf_1"/>
    <property type="match status" value="1"/>
</dbReference>
<reference evidence="4" key="1">
    <citation type="submission" date="2018-12" db="EMBL/GenBank/DDBJ databases">
        <title>Tengunoibacter tsumagoiensis gen. nov., sp. nov., Dictyobacter kobayashii sp. nov., D. alpinus sp. nov., and D. joshuensis sp. nov. and description of Dictyobacteraceae fam. nov. within the order Ktedonobacterales isolated from Tengu-no-mugimeshi.</title>
        <authorList>
            <person name="Wang C.M."/>
            <person name="Zheng Y."/>
            <person name="Sakai Y."/>
            <person name="Toyoda A."/>
            <person name="Minakuchi Y."/>
            <person name="Abe K."/>
            <person name="Yokota A."/>
            <person name="Yabe S."/>
        </authorList>
    </citation>
    <scope>NUCLEOTIDE SEQUENCE [LARGE SCALE GENOMIC DNA]</scope>
    <source>
        <strain evidence="4">Uno16</strain>
    </source>
</reference>
<dbReference type="InterPro" id="IPR028098">
    <property type="entry name" value="Glyco_trans_4-like_N"/>
</dbReference>
<protein>
    <submittedName>
        <fullName evidence="3">Glycoside hydrolase</fullName>
    </submittedName>
</protein>
<dbReference type="Gene3D" id="3.40.50.2000">
    <property type="entry name" value="Glycogen Phosphorylase B"/>
    <property type="match status" value="2"/>
</dbReference>
<feature type="domain" description="Glycosyltransferase subfamily 4-like N-terminal" evidence="2">
    <location>
        <begin position="20"/>
        <end position="183"/>
    </location>
</feature>
<dbReference type="GO" id="GO:0016787">
    <property type="term" value="F:hydrolase activity"/>
    <property type="evidence" value="ECO:0007669"/>
    <property type="project" value="UniProtKB-KW"/>
</dbReference>
<evidence type="ECO:0000313" key="4">
    <source>
        <dbReference type="Proteomes" id="UP000287171"/>
    </source>
</evidence>
<accession>A0A402B040</accession>
<comment type="caution">
    <text evidence="3">The sequence shown here is derived from an EMBL/GenBank/DDBJ whole genome shotgun (WGS) entry which is preliminary data.</text>
</comment>
<dbReference type="Pfam" id="PF13439">
    <property type="entry name" value="Glyco_transf_4"/>
    <property type="match status" value="1"/>
</dbReference>
<evidence type="ECO:0000259" key="1">
    <source>
        <dbReference type="Pfam" id="PF00534"/>
    </source>
</evidence>
<proteinExistence type="predicted"/>
<keyword evidence="3" id="KW-0378">Hydrolase</keyword>
<dbReference type="EMBL" id="BIFT01000001">
    <property type="protein sequence ID" value="GCE24731.1"/>
    <property type="molecule type" value="Genomic_DNA"/>
</dbReference>
<evidence type="ECO:0000313" key="3">
    <source>
        <dbReference type="EMBL" id="GCE24731.1"/>
    </source>
</evidence>
<keyword evidence="4" id="KW-1185">Reference proteome</keyword>
<gene>
    <name evidence="3" type="ORF">KDA_02150</name>
</gene>
<name>A0A402B040_9CHLR</name>
<dbReference type="GO" id="GO:0016757">
    <property type="term" value="F:glycosyltransferase activity"/>
    <property type="evidence" value="ECO:0007669"/>
    <property type="project" value="InterPro"/>
</dbReference>
<dbReference type="CDD" id="cd03794">
    <property type="entry name" value="GT4_WbuB-like"/>
    <property type="match status" value="1"/>
</dbReference>
<dbReference type="SUPFAM" id="SSF53756">
    <property type="entry name" value="UDP-Glycosyltransferase/glycogen phosphorylase"/>
    <property type="match status" value="1"/>
</dbReference>
<dbReference type="AlphaFoldDB" id="A0A402B040"/>
<organism evidence="3 4">
    <name type="scientific">Dictyobacter alpinus</name>
    <dbReference type="NCBI Taxonomy" id="2014873"/>
    <lineage>
        <taxon>Bacteria</taxon>
        <taxon>Bacillati</taxon>
        <taxon>Chloroflexota</taxon>
        <taxon>Ktedonobacteria</taxon>
        <taxon>Ktedonobacterales</taxon>
        <taxon>Dictyobacteraceae</taxon>
        <taxon>Dictyobacter</taxon>
    </lineage>
</organism>
<dbReference type="InterPro" id="IPR001296">
    <property type="entry name" value="Glyco_trans_1"/>
</dbReference>
<dbReference type="PANTHER" id="PTHR12526">
    <property type="entry name" value="GLYCOSYLTRANSFERASE"/>
    <property type="match status" value="1"/>
</dbReference>
<dbReference type="PANTHER" id="PTHR12526:SF622">
    <property type="entry name" value="GLYCOSYLTRANSFERASE (GROUP I)"/>
    <property type="match status" value="1"/>
</dbReference>
<sequence length="396" mass="44309">MKILMIAPQPFMEERGAPFAIYHHIKALLCMGHTVDLVTYHIGKPVELPGLRIFRIPTIPGIHQVKVGPSMAKFPLDLLVFFLALWRLCIERYDCMHTHEEAGAMGIILSGIFGRKHLYYMHSDLSQQIVSSEFTKNPFLIRCVEMVQKLIVRKAHGVIAICPDIEGTARSMTEKTPIHMIENSAVDENLPAPTQEEILQARQELELGSGPVLLYTGTMESYQGIDLLIHSIPAVYKAFPDVNYILVGGQTAQIERLHAMAKELGIQDAVRFIGQRPLDEMPKYMALADILLSPRSKGTNTPLKLYTYLHSGKPILATEIYSQTQVLSSETALLVPPTADGLAEGAITLLRDPEWAKALGENGRLFAEEHYSWRVFLKKSTYVQEEFSADVLEMAA</sequence>
<evidence type="ECO:0000259" key="2">
    <source>
        <dbReference type="Pfam" id="PF13439"/>
    </source>
</evidence>
<feature type="domain" description="Glycosyl transferase family 1" evidence="1">
    <location>
        <begin position="205"/>
        <end position="364"/>
    </location>
</feature>
<dbReference type="RefSeq" id="WP_161981845.1">
    <property type="nucleotide sequence ID" value="NZ_BIFT01000001.1"/>
</dbReference>